<reference evidence="5" key="1">
    <citation type="journal article" date="2019" name="Int. J. Syst. Evol. Microbiol.">
        <title>The Global Catalogue of Microorganisms (GCM) 10K type strain sequencing project: providing services to taxonomists for standard genome sequencing and annotation.</title>
        <authorList>
            <consortium name="The Broad Institute Genomics Platform"/>
            <consortium name="The Broad Institute Genome Sequencing Center for Infectious Disease"/>
            <person name="Wu L."/>
            <person name="Ma J."/>
        </authorList>
    </citation>
    <scope>NUCLEOTIDE SEQUENCE [LARGE SCALE GENOMIC DNA]</scope>
    <source>
        <strain evidence="5">CCUG 56607</strain>
    </source>
</reference>
<dbReference type="InterPro" id="IPR014258">
    <property type="entry name" value="CAP_domain_YkwD-like"/>
</dbReference>
<dbReference type="InterPro" id="IPR035940">
    <property type="entry name" value="CAP_sf"/>
</dbReference>
<dbReference type="EMBL" id="JBHTKL010000006">
    <property type="protein sequence ID" value="MFD1020782.1"/>
    <property type="molecule type" value="Genomic_DNA"/>
</dbReference>
<proteinExistence type="predicted"/>
<comment type="caution">
    <text evidence="4">The sequence shown here is derived from an EMBL/GenBank/DDBJ whole genome shotgun (WGS) entry which is preliminary data.</text>
</comment>
<dbReference type="PANTHER" id="PTHR31157">
    <property type="entry name" value="SCP DOMAIN-CONTAINING PROTEIN"/>
    <property type="match status" value="1"/>
</dbReference>
<gene>
    <name evidence="4" type="ORF">ACFQ2J_16465</name>
</gene>
<keyword evidence="2" id="KW-0732">Signal</keyword>
<feature type="chain" id="PRO_5045772208" evidence="2">
    <location>
        <begin position="26"/>
        <end position="267"/>
    </location>
</feature>
<feature type="compositionally biased region" description="Low complexity" evidence="1">
    <location>
        <begin position="113"/>
        <end position="128"/>
    </location>
</feature>
<dbReference type="CDD" id="cd05379">
    <property type="entry name" value="CAP_bacterial"/>
    <property type="match status" value="1"/>
</dbReference>
<evidence type="ECO:0000256" key="2">
    <source>
        <dbReference type="SAM" id="SignalP"/>
    </source>
</evidence>
<evidence type="ECO:0000259" key="3">
    <source>
        <dbReference type="Pfam" id="PF00188"/>
    </source>
</evidence>
<evidence type="ECO:0000313" key="5">
    <source>
        <dbReference type="Proteomes" id="UP001596990"/>
    </source>
</evidence>
<name>A0ABW3L4J2_9BACI</name>
<feature type="compositionally biased region" description="Low complexity" evidence="1">
    <location>
        <begin position="77"/>
        <end position="88"/>
    </location>
</feature>
<evidence type="ECO:0000313" key="4">
    <source>
        <dbReference type="EMBL" id="MFD1020782.1"/>
    </source>
</evidence>
<dbReference type="SUPFAM" id="SSF55797">
    <property type="entry name" value="PR-1-like"/>
    <property type="match status" value="1"/>
</dbReference>
<dbReference type="RefSeq" id="WP_386063067.1">
    <property type="nucleotide sequence ID" value="NZ_JBHTKL010000006.1"/>
</dbReference>
<feature type="compositionally biased region" description="Basic and acidic residues" evidence="1">
    <location>
        <begin position="89"/>
        <end position="112"/>
    </location>
</feature>
<keyword evidence="5" id="KW-1185">Reference proteome</keyword>
<dbReference type="Gene3D" id="3.40.33.10">
    <property type="entry name" value="CAP"/>
    <property type="match status" value="1"/>
</dbReference>
<dbReference type="Proteomes" id="UP001596990">
    <property type="component" value="Unassembled WGS sequence"/>
</dbReference>
<protein>
    <submittedName>
        <fullName evidence="4">CAP domain-containing protein</fullName>
    </submittedName>
</protein>
<feature type="region of interest" description="Disordered" evidence="1">
    <location>
        <begin position="77"/>
        <end position="140"/>
    </location>
</feature>
<evidence type="ECO:0000256" key="1">
    <source>
        <dbReference type="SAM" id="MobiDB-lite"/>
    </source>
</evidence>
<dbReference type="PANTHER" id="PTHR31157:SF1">
    <property type="entry name" value="SCP DOMAIN-CONTAINING PROTEIN"/>
    <property type="match status" value="1"/>
</dbReference>
<dbReference type="InterPro" id="IPR014044">
    <property type="entry name" value="CAP_dom"/>
</dbReference>
<feature type="signal peptide" evidence="2">
    <location>
        <begin position="1"/>
        <end position="25"/>
    </location>
</feature>
<dbReference type="Pfam" id="PF00188">
    <property type="entry name" value="CAP"/>
    <property type="match status" value="1"/>
</dbReference>
<feature type="domain" description="SCP" evidence="3">
    <location>
        <begin position="152"/>
        <end position="264"/>
    </location>
</feature>
<accession>A0ABW3L4J2</accession>
<sequence>MFKKITTVAALSTALVFGGATAANAQSDSGQQAQPSAKVFYKVQSNFGAGSFSEEDINKFVNSFLKDYQIDWKQFQTPQAPQQQPKQEAPAKPKVEQPKEEAPKEQPAEQKAEAPAAPAQPAPQQQEAPAEKPAAEQNQNSQLNEFEQQVVELTNQKRQENGLQPLKVDTELSKVAREKSRDMAQNGYFSHNSPTYGSPFDMMKQFGIDYRTAGENIAKGQRSPQEVVNAWMNSEGHRKNILSSDFTHIGVGYVENGNVWTQQFIGK</sequence>
<organism evidence="4 5">
    <name type="scientific">Thalassobacillus hwangdonensis</name>
    <dbReference type="NCBI Taxonomy" id="546108"/>
    <lineage>
        <taxon>Bacteria</taxon>
        <taxon>Bacillati</taxon>
        <taxon>Bacillota</taxon>
        <taxon>Bacilli</taxon>
        <taxon>Bacillales</taxon>
        <taxon>Bacillaceae</taxon>
        <taxon>Thalassobacillus</taxon>
    </lineage>
</organism>
<dbReference type="NCBIfam" id="TIGR02909">
    <property type="entry name" value="spore_YkwD"/>
    <property type="match status" value="1"/>
</dbReference>